<evidence type="ECO:0000256" key="1">
    <source>
        <dbReference type="SAM" id="Coils"/>
    </source>
</evidence>
<dbReference type="InterPro" id="IPR007168">
    <property type="entry name" value="Phageshock_PspC_N"/>
</dbReference>
<evidence type="ECO:0000256" key="3">
    <source>
        <dbReference type="SAM" id="Phobius"/>
    </source>
</evidence>
<feature type="transmembrane region" description="Helical" evidence="3">
    <location>
        <begin position="302"/>
        <end position="322"/>
    </location>
</feature>
<feature type="region of interest" description="Disordered" evidence="2">
    <location>
        <begin position="213"/>
        <end position="246"/>
    </location>
</feature>
<keyword evidence="3" id="KW-1133">Transmembrane helix</keyword>
<protein>
    <submittedName>
        <fullName evidence="5">PspC domain-containing protein</fullName>
    </submittedName>
</protein>
<feature type="transmembrane region" description="Helical" evidence="3">
    <location>
        <begin position="69"/>
        <end position="91"/>
    </location>
</feature>
<feature type="domain" description="Phage shock protein PspC N-terminal" evidence="4">
    <location>
        <begin position="43"/>
        <end position="93"/>
    </location>
</feature>
<feature type="compositionally biased region" description="Low complexity" evidence="2">
    <location>
        <begin position="232"/>
        <end position="241"/>
    </location>
</feature>
<dbReference type="EMBL" id="CP095045">
    <property type="protein sequence ID" value="UOQ56487.1"/>
    <property type="molecule type" value="Genomic_DNA"/>
</dbReference>
<feature type="transmembrane region" description="Helical" evidence="3">
    <location>
        <begin position="112"/>
        <end position="135"/>
    </location>
</feature>
<feature type="compositionally biased region" description="Polar residues" evidence="2">
    <location>
        <begin position="1"/>
        <end position="10"/>
    </location>
</feature>
<reference evidence="5 6" key="1">
    <citation type="submission" date="2022-04" db="EMBL/GenBank/DDBJ databases">
        <title>Leucobacter sp. isolated from rhizosphere of garlic.</title>
        <authorList>
            <person name="Won M."/>
            <person name="Lee C.-M."/>
            <person name="Woen H.-Y."/>
            <person name="Kwon S.-W."/>
        </authorList>
    </citation>
    <scope>NUCLEOTIDE SEQUENCE [LARGE SCALE GENOMIC DNA]</scope>
    <source>
        <strain evidence="5 6">H21R-40</strain>
    </source>
</reference>
<feature type="transmembrane region" description="Helical" evidence="3">
    <location>
        <begin position="334"/>
        <end position="356"/>
    </location>
</feature>
<dbReference type="Pfam" id="PF04024">
    <property type="entry name" value="PspC"/>
    <property type="match status" value="1"/>
</dbReference>
<name>A0ABY4FK02_9MICO</name>
<accession>A0ABY4FK02</accession>
<feature type="transmembrane region" description="Helical" evidence="3">
    <location>
        <begin position="155"/>
        <end position="176"/>
    </location>
</feature>
<evidence type="ECO:0000256" key="2">
    <source>
        <dbReference type="SAM" id="MobiDB-lite"/>
    </source>
</evidence>
<gene>
    <name evidence="5" type="ORF">MUN78_12475</name>
</gene>
<feature type="coiled-coil region" evidence="1">
    <location>
        <begin position="530"/>
        <end position="581"/>
    </location>
</feature>
<feature type="transmembrane region" description="Helical" evidence="3">
    <location>
        <begin position="363"/>
        <end position="384"/>
    </location>
</feature>
<keyword evidence="3" id="KW-0812">Transmembrane</keyword>
<keyword evidence="6" id="KW-1185">Reference proteome</keyword>
<sequence length="584" mass="59924">MNTESNSTPSPEDGHGTGDGRPGGSPGGGAFFTWLRDLGIVRGDERWFAGVAGGIAGKAGIDPLIVRGAFVVLALLGGPGILLYLVGWLLLPDRSGRIHVEEIIRGRASTGIVVAAVVLTAVIIVPAIFGVVVSGAPAFGLWGWDLWGSLGVPGWVTATAAWLFWIAVLVVGFVWLRSVVLDRGRDAARERAEAGSAGGAAAGEGLGAADAAGAPAAAWTSGPEGTERRGDPAQGPAGAADGRARSFAEQADAAAQRVGEWGERAGQAAGEWGERVGKQADDWSARYAEHHEAHRLGAGHTILTLAFALLAAGAAALWGMGLSELLPAMSAVPAPLIAALIAALAVLALSLVIAGVRGRHTGWIGFLSACGVVALLVTAVLPWGTRFVPFGTVPVSAAHDAPGAAVLAGNVTVDLAEPDVASAAGDEELAVWLLAGNVTVEVPEAQAAVIEVRVLAGNVKEEDAADERMRTSGPFIHRTIRANLPASGSTADAARVSVTLVAGNVKVRGTADTANGAGIRDDSAAGAAERRALADEQAALQEELDRITWELEEPGLDRDARQDLRNARDELRDDLATIAEEMAR</sequence>
<evidence type="ECO:0000259" key="4">
    <source>
        <dbReference type="Pfam" id="PF04024"/>
    </source>
</evidence>
<evidence type="ECO:0000313" key="5">
    <source>
        <dbReference type="EMBL" id="UOQ56487.1"/>
    </source>
</evidence>
<keyword evidence="3" id="KW-0472">Membrane</keyword>
<keyword evidence="1" id="KW-0175">Coiled coil</keyword>
<feature type="region of interest" description="Disordered" evidence="2">
    <location>
        <begin position="1"/>
        <end position="23"/>
    </location>
</feature>
<evidence type="ECO:0000313" key="6">
    <source>
        <dbReference type="Proteomes" id="UP000831786"/>
    </source>
</evidence>
<dbReference type="RefSeq" id="WP_244726824.1">
    <property type="nucleotide sequence ID" value="NZ_CP095045.1"/>
</dbReference>
<organism evidence="5 6">
    <name type="scientific">Leucobacter allii</name>
    <dbReference type="NCBI Taxonomy" id="2932247"/>
    <lineage>
        <taxon>Bacteria</taxon>
        <taxon>Bacillati</taxon>
        <taxon>Actinomycetota</taxon>
        <taxon>Actinomycetes</taxon>
        <taxon>Micrococcales</taxon>
        <taxon>Microbacteriaceae</taxon>
        <taxon>Leucobacter</taxon>
    </lineage>
</organism>
<proteinExistence type="predicted"/>
<dbReference type="Proteomes" id="UP000831786">
    <property type="component" value="Chromosome"/>
</dbReference>